<name>A0AAD8IFM5_9APIA</name>
<reference evidence="1" key="1">
    <citation type="submission" date="2023-02" db="EMBL/GenBank/DDBJ databases">
        <title>Genome of toxic invasive species Heracleum sosnowskyi carries increased number of genes despite the absence of recent whole-genome duplications.</title>
        <authorList>
            <person name="Schelkunov M."/>
            <person name="Shtratnikova V."/>
            <person name="Makarenko M."/>
            <person name="Klepikova A."/>
            <person name="Omelchenko D."/>
            <person name="Novikova G."/>
            <person name="Obukhova E."/>
            <person name="Bogdanov V."/>
            <person name="Penin A."/>
            <person name="Logacheva M."/>
        </authorList>
    </citation>
    <scope>NUCLEOTIDE SEQUENCE</scope>
    <source>
        <strain evidence="1">Hsosn_3</strain>
        <tissue evidence="1">Leaf</tissue>
    </source>
</reference>
<evidence type="ECO:0000313" key="1">
    <source>
        <dbReference type="EMBL" id="KAK1384248.1"/>
    </source>
</evidence>
<dbReference type="AlphaFoldDB" id="A0AAD8IFM5"/>
<accession>A0AAD8IFM5</accession>
<organism evidence="1 2">
    <name type="scientific">Heracleum sosnowskyi</name>
    <dbReference type="NCBI Taxonomy" id="360622"/>
    <lineage>
        <taxon>Eukaryota</taxon>
        <taxon>Viridiplantae</taxon>
        <taxon>Streptophyta</taxon>
        <taxon>Embryophyta</taxon>
        <taxon>Tracheophyta</taxon>
        <taxon>Spermatophyta</taxon>
        <taxon>Magnoliopsida</taxon>
        <taxon>eudicotyledons</taxon>
        <taxon>Gunneridae</taxon>
        <taxon>Pentapetalae</taxon>
        <taxon>asterids</taxon>
        <taxon>campanulids</taxon>
        <taxon>Apiales</taxon>
        <taxon>Apiaceae</taxon>
        <taxon>Apioideae</taxon>
        <taxon>apioid superclade</taxon>
        <taxon>Tordylieae</taxon>
        <taxon>Tordyliinae</taxon>
        <taxon>Heracleum</taxon>
    </lineage>
</organism>
<proteinExistence type="predicted"/>
<protein>
    <submittedName>
        <fullName evidence="1">Uncharacterized protein</fullName>
    </submittedName>
</protein>
<gene>
    <name evidence="1" type="ORF">POM88_021983</name>
</gene>
<reference evidence="1" key="2">
    <citation type="submission" date="2023-05" db="EMBL/GenBank/DDBJ databases">
        <authorList>
            <person name="Schelkunov M.I."/>
        </authorList>
    </citation>
    <scope>NUCLEOTIDE SEQUENCE</scope>
    <source>
        <strain evidence="1">Hsosn_3</strain>
        <tissue evidence="1">Leaf</tissue>
    </source>
</reference>
<sequence>MIPFAKLFVRYKLGAPLPSTLNVMALDPQSNELINAEVLVTYPNKPHFCEYCNSLGQPSVACPNVSKSWVHKSSEGTPCNVDSKGGNLNSPLDSPTLLPEANSSCQVSAPVLATCAPSDAIEGFWA</sequence>
<dbReference type="EMBL" id="JAUIZM010000005">
    <property type="protein sequence ID" value="KAK1384248.1"/>
    <property type="molecule type" value="Genomic_DNA"/>
</dbReference>
<evidence type="ECO:0000313" key="2">
    <source>
        <dbReference type="Proteomes" id="UP001237642"/>
    </source>
</evidence>
<dbReference type="Proteomes" id="UP001237642">
    <property type="component" value="Unassembled WGS sequence"/>
</dbReference>
<comment type="caution">
    <text evidence="1">The sequence shown here is derived from an EMBL/GenBank/DDBJ whole genome shotgun (WGS) entry which is preliminary data.</text>
</comment>
<keyword evidence="2" id="KW-1185">Reference proteome</keyword>